<dbReference type="InterPro" id="IPR008972">
    <property type="entry name" value="Cupredoxin"/>
</dbReference>
<dbReference type="HOGENOM" id="CLU_1939057_0_0_1"/>
<dbReference type="STRING" id="658429.L8G9J9"/>
<organism evidence="2 3">
    <name type="scientific">Pseudogymnoascus destructans (strain ATCC MYA-4855 / 20631-21)</name>
    <name type="common">Bat white-nose syndrome fungus</name>
    <name type="synonym">Geomyces destructans</name>
    <dbReference type="NCBI Taxonomy" id="658429"/>
    <lineage>
        <taxon>Eukaryota</taxon>
        <taxon>Fungi</taxon>
        <taxon>Dikarya</taxon>
        <taxon>Ascomycota</taxon>
        <taxon>Pezizomycotina</taxon>
        <taxon>Leotiomycetes</taxon>
        <taxon>Thelebolales</taxon>
        <taxon>Thelebolaceae</taxon>
        <taxon>Pseudogymnoascus</taxon>
    </lineage>
</organism>
<evidence type="ECO:0000313" key="2">
    <source>
        <dbReference type="EMBL" id="ELR09905.1"/>
    </source>
</evidence>
<dbReference type="InterPro" id="IPR011706">
    <property type="entry name" value="Cu-oxidase_C"/>
</dbReference>
<keyword evidence="3" id="KW-1185">Reference proteome</keyword>
<accession>L8G9J9</accession>
<reference evidence="3" key="1">
    <citation type="submission" date="2010-09" db="EMBL/GenBank/DDBJ databases">
        <title>The genome sequence of Geomyces destructans 20631-21.</title>
        <authorList>
            <consortium name="The Broad Institute Genome Sequencing Platform"/>
            <person name="Cuomo C.A."/>
            <person name="Blehert D.S."/>
            <person name="Lorch J.M."/>
            <person name="Young S.K."/>
            <person name="Zeng Q."/>
            <person name="Gargeya S."/>
            <person name="Fitzgerald M."/>
            <person name="Haas B."/>
            <person name="Abouelleil A."/>
            <person name="Alvarado L."/>
            <person name="Arachchi H.M."/>
            <person name="Berlin A."/>
            <person name="Brown A."/>
            <person name="Chapman S.B."/>
            <person name="Chen Z."/>
            <person name="Dunbar C."/>
            <person name="Freedman E."/>
            <person name="Gearin G."/>
            <person name="Gellesch M."/>
            <person name="Goldberg J."/>
            <person name="Griggs A."/>
            <person name="Gujja S."/>
            <person name="Heiman D."/>
            <person name="Howarth C."/>
            <person name="Larson L."/>
            <person name="Lui A."/>
            <person name="MacDonald P.J.P."/>
            <person name="Montmayeur A."/>
            <person name="Murphy C."/>
            <person name="Neiman D."/>
            <person name="Pearson M."/>
            <person name="Priest M."/>
            <person name="Roberts A."/>
            <person name="Saif S."/>
            <person name="Shea T."/>
            <person name="Shenoy N."/>
            <person name="Sisk P."/>
            <person name="Stolte C."/>
            <person name="Sykes S."/>
            <person name="Wortman J."/>
            <person name="Nusbaum C."/>
            <person name="Birren B."/>
        </authorList>
    </citation>
    <scope>NUCLEOTIDE SEQUENCE [LARGE SCALE GENOMIC DNA]</scope>
    <source>
        <strain evidence="3">ATCC MYA-4855 / 20631-21</strain>
    </source>
</reference>
<evidence type="ECO:0000259" key="1">
    <source>
        <dbReference type="Pfam" id="PF07731"/>
    </source>
</evidence>
<dbReference type="AlphaFoldDB" id="L8G9J9"/>
<dbReference type="GO" id="GO:0005507">
    <property type="term" value="F:copper ion binding"/>
    <property type="evidence" value="ECO:0007669"/>
    <property type="project" value="InterPro"/>
</dbReference>
<dbReference type="SUPFAM" id="SSF49503">
    <property type="entry name" value="Cupredoxins"/>
    <property type="match status" value="1"/>
</dbReference>
<dbReference type="InParanoid" id="L8G9J9"/>
<evidence type="ECO:0000313" key="3">
    <source>
        <dbReference type="Proteomes" id="UP000011064"/>
    </source>
</evidence>
<dbReference type="GO" id="GO:0016491">
    <property type="term" value="F:oxidoreductase activity"/>
    <property type="evidence" value="ECO:0007669"/>
    <property type="project" value="InterPro"/>
</dbReference>
<gene>
    <name evidence="2" type="ORF">GMDG_04383</name>
</gene>
<dbReference type="Proteomes" id="UP000011064">
    <property type="component" value="Unassembled WGS sequence"/>
</dbReference>
<name>L8G9J9_PSED2</name>
<sequence>MAPNFFLISGYTYANNPPVPMCVNDPVIWYLYDMGFDTHVFHMHGENTVDAVTGATSATVVLNPGQMTFVLMTASNPGWWQLLCHFTTHLSKWMEANYIVYGGPYGGPYGGCSLRPLERVVGWLGVKSVA</sequence>
<proteinExistence type="predicted"/>
<dbReference type="OrthoDB" id="2121828at2759"/>
<dbReference type="Gene3D" id="2.60.40.420">
    <property type="entry name" value="Cupredoxins - blue copper proteins"/>
    <property type="match status" value="1"/>
</dbReference>
<dbReference type="Pfam" id="PF07731">
    <property type="entry name" value="Cu-oxidase_2"/>
    <property type="match status" value="1"/>
</dbReference>
<dbReference type="VEuPathDB" id="FungiDB:GMDG_04383"/>
<feature type="domain" description="Plastocyanin-like" evidence="1">
    <location>
        <begin position="13"/>
        <end position="100"/>
    </location>
</feature>
<dbReference type="EMBL" id="GL573246">
    <property type="protein sequence ID" value="ELR09905.1"/>
    <property type="molecule type" value="Genomic_DNA"/>
</dbReference>
<protein>
    <recommendedName>
        <fullName evidence="1">Plastocyanin-like domain-containing protein</fullName>
    </recommendedName>
</protein>